<feature type="non-terminal residue" evidence="2">
    <location>
        <position position="1"/>
    </location>
</feature>
<dbReference type="Proteomes" id="UP000727407">
    <property type="component" value="Unassembled WGS sequence"/>
</dbReference>
<keyword evidence="3" id="KW-1185">Reference proteome</keyword>
<organism evidence="2 3">
    <name type="scientific">Clarias magur</name>
    <name type="common">Asian catfish</name>
    <name type="synonym">Macropteronotus magur</name>
    <dbReference type="NCBI Taxonomy" id="1594786"/>
    <lineage>
        <taxon>Eukaryota</taxon>
        <taxon>Metazoa</taxon>
        <taxon>Chordata</taxon>
        <taxon>Craniata</taxon>
        <taxon>Vertebrata</taxon>
        <taxon>Euteleostomi</taxon>
        <taxon>Actinopterygii</taxon>
        <taxon>Neopterygii</taxon>
        <taxon>Teleostei</taxon>
        <taxon>Ostariophysi</taxon>
        <taxon>Siluriformes</taxon>
        <taxon>Clariidae</taxon>
        <taxon>Clarias</taxon>
    </lineage>
</organism>
<reference evidence="2" key="1">
    <citation type="submission" date="2020-07" db="EMBL/GenBank/DDBJ databases">
        <title>Clarias magur genome sequencing, assembly and annotation.</title>
        <authorList>
            <person name="Kushwaha B."/>
            <person name="Kumar R."/>
            <person name="Das P."/>
            <person name="Joshi C.G."/>
            <person name="Kumar D."/>
            <person name="Nagpure N.S."/>
            <person name="Pandey M."/>
            <person name="Agarwal S."/>
            <person name="Srivastava S."/>
            <person name="Singh M."/>
            <person name="Sahoo L."/>
            <person name="Jayasankar P."/>
            <person name="Meher P.K."/>
            <person name="Koringa P.G."/>
            <person name="Iquebal M.A."/>
            <person name="Das S.P."/>
            <person name="Bit A."/>
            <person name="Patnaik S."/>
            <person name="Patel N."/>
            <person name="Shah T.M."/>
            <person name="Hinsu A."/>
            <person name="Jena J.K."/>
        </authorList>
    </citation>
    <scope>NUCLEOTIDE SEQUENCE</scope>
    <source>
        <strain evidence="2">CIFAMagur01</strain>
        <tissue evidence="2">Testis</tissue>
    </source>
</reference>
<protein>
    <submittedName>
        <fullName evidence="2">Uncharacterized protein</fullName>
    </submittedName>
</protein>
<comment type="caution">
    <text evidence="2">The sequence shown here is derived from an EMBL/GenBank/DDBJ whole genome shotgun (WGS) entry which is preliminary data.</text>
</comment>
<feature type="region of interest" description="Disordered" evidence="1">
    <location>
        <begin position="24"/>
        <end position="69"/>
    </location>
</feature>
<feature type="compositionally biased region" description="Polar residues" evidence="1">
    <location>
        <begin position="24"/>
        <end position="33"/>
    </location>
</feature>
<evidence type="ECO:0000313" key="2">
    <source>
        <dbReference type="EMBL" id="KAF5888483.1"/>
    </source>
</evidence>
<sequence length="69" mass="7945">YDSDGKTNVPGRKYLISYEKQTITATHSRLQRSSADRQRNRNGRFLDTVPADRANGNNVLPHRYDEADH</sequence>
<evidence type="ECO:0000313" key="3">
    <source>
        <dbReference type="Proteomes" id="UP000727407"/>
    </source>
</evidence>
<feature type="non-terminal residue" evidence="2">
    <location>
        <position position="69"/>
    </location>
</feature>
<name>A0A8J4WRZ7_CLAMG</name>
<dbReference type="AlphaFoldDB" id="A0A8J4WRZ7"/>
<proteinExistence type="predicted"/>
<accession>A0A8J4WRZ7</accession>
<gene>
    <name evidence="2" type="ORF">DAT39_021802</name>
</gene>
<dbReference type="EMBL" id="QNUK01000977">
    <property type="protein sequence ID" value="KAF5888483.1"/>
    <property type="molecule type" value="Genomic_DNA"/>
</dbReference>
<evidence type="ECO:0000256" key="1">
    <source>
        <dbReference type="SAM" id="MobiDB-lite"/>
    </source>
</evidence>